<organism evidence="1 2">
    <name type="scientific">Clostridium faecium</name>
    <dbReference type="NCBI Taxonomy" id="2762223"/>
    <lineage>
        <taxon>Bacteria</taxon>
        <taxon>Bacillati</taxon>
        <taxon>Bacillota</taxon>
        <taxon>Clostridia</taxon>
        <taxon>Eubacteriales</taxon>
        <taxon>Clostridiaceae</taxon>
        <taxon>Clostridium</taxon>
    </lineage>
</organism>
<accession>A0ABR8YT08</accession>
<dbReference type="RefSeq" id="WP_191740368.1">
    <property type="nucleotide sequence ID" value="NZ_JACSQB010000076.1"/>
</dbReference>
<sequence>MKNKSLISLALFGTLVLAQSEVILGNELDNDYADYSNNAVKIENYSSPWYKIIWKIAKYGYNNLDNFISIDPSYDVSSSYVKVGSGSIKFNRSPYGGIAEHTCGVSSTYSEIDGWAERIP</sequence>
<comment type="caution">
    <text evidence="1">The sequence shown here is derived from an EMBL/GenBank/DDBJ whole genome shotgun (WGS) entry which is preliminary data.</text>
</comment>
<dbReference type="EMBL" id="JACSQB010000076">
    <property type="protein sequence ID" value="MBD8047400.1"/>
    <property type="molecule type" value="Genomic_DNA"/>
</dbReference>
<keyword evidence="2" id="KW-1185">Reference proteome</keyword>
<reference evidence="1 2" key="1">
    <citation type="submission" date="2020-08" db="EMBL/GenBank/DDBJ databases">
        <title>A Genomic Blueprint of the Chicken Gut Microbiome.</title>
        <authorList>
            <person name="Gilroy R."/>
            <person name="Ravi A."/>
            <person name="Getino M."/>
            <person name="Pursley I."/>
            <person name="Horton D.L."/>
            <person name="Alikhan N.-F."/>
            <person name="Baker D."/>
            <person name="Gharbi K."/>
            <person name="Hall N."/>
            <person name="Watson M."/>
            <person name="Adriaenssens E.M."/>
            <person name="Foster-Nyarko E."/>
            <person name="Jarju S."/>
            <person name="Secka A."/>
            <person name="Antonio M."/>
            <person name="Oren A."/>
            <person name="Chaudhuri R."/>
            <person name="La Ragione R.M."/>
            <person name="Hildebrand F."/>
            <person name="Pallen M.J."/>
        </authorList>
    </citation>
    <scope>NUCLEOTIDE SEQUENCE [LARGE SCALE GENOMIC DNA]</scope>
    <source>
        <strain evidence="1 2">N37</strain>
    </source>
</reference>
<gene>
    <name evidence="1" type="ORF">H9637_10185</name>
</gene>
<name>A0ABR8YT08_9CLOT</name>
<dbReference type="Proteomes" id="UP000627166">
    <property type="component" value="Unassembled WGS sequence"/>
</dbReference>
<proteinExistence type="predicted"/>
<evidence type="ECO:0000313" key="2">
    <source>
        <dbReference type="Proteomes" id="UP000627166"/>
    </source>
</evidence>
<protein>
    <submittedName>
        <fullName evidence="1">Uncharacterized protein</fullName>
    </submittedName>
</protein>
<evidence type="ECO:0000313" key="1">
    <source>
        <dbReference type="EMBL" id="MBD8047400.1"/>
    </source>
</evidence>